<evidence type="ECO:0000256" key="4">
    <source>
        <dbReference type="SAM" id="Phobius"/>
    </source>
</evidence>
<dbReference type="EMBL" id="JASNJD010000004">
    <property type="protein sequence ID" value="MDK3017563.1"/>
    <property type="molecule type" value="Genomic_DNA"/>
</dbReference>
<evidence type="ECO:0000256" key="2">
    <source>
        <dbReference type="ARBA" id="ARBA00023125"/>
    </source>
</evidence>
<dbReference type="CDD" id="cd06170">
    <property type="entry name" value="LuxR_C_like"/>
    <property type="match status" value="1"/>
</dbReference>
<dbReference type="PANTHER" id="PTHR44688">
    <property type="entry name" value="DNA-BINDING TRANSCRIPTIONAL ACTIVATOR DEVR_DOSR"/>
    <property type="match status" value="1"/>
</dbReference>
<evidence type="ECO:0000259" key="5">
    <source>
        <dbReference type="PROSITE" id="PS50043"/>
    </source>
</evidence>
<dbReference type="PRINTS" id="PR00038">
    <property type="entry name" value="HTHLUXR"/>
</dbReference>
<evidence type="ECO:0000313" key="6">
    <source>
        <dbReference type="EMBL" id="MDK3017563.1"/>
    </source>
</evidence>
<dbReference type="SUPFAM" id="SSF46894">
    <property type="entry name" value="C-terminal effector domain of the bipartite response regulators"/>
    <property type="match status" value="1"/>
</dbReference>
<proteinExistence type="predicted"/>
<dbReference type="InterPro" id="IPR016032">
    <property type="entry name" value="Sig_transdc_resp-reg_C-effctor"/>
</dbReference>
<dbReference type="SMART" id="SM00421">
    <property type="entry name" value="HTH_LUXR"/>
    <property type="match status" value="1"/>
</dbReference>
<dbReference type="Proteomes" id="UP001243757">
    <property type="component" value="Unassembled WGS sequence"/>
</dbReference>
<dbReference type="PANTHER" id="PTHR44688:SF16">
    <property type="entry name" value="DNA-BINDING TRANSCRIPTIONAL ACTIVATOR DEVR_DOSR"/>
    <property type="match status" value="1"/>
</dbReference>
<evidence type="ECO:0000313" key="7">
    <source>
        <dbReference type="Proteomes" id="UP001243757"/>
    </source>
</evidence>
<keyword evidence="4" id="KW-0812">Transmembrane</keyword>
<evidence type="ECO:0000256" key="1">
    <source>
        <dbReference type="ARBA" id="ARBA00023015"/>
    </source>
</evidence>
<evidence type="ECO:0000256" key="3">
    <source>
        <dbReference type="ARBA" id="ARBA00023163"/>
    </source>
</evidence>
<accession>A0ABT7EYY8</accession>
<protein>
    <submittedName>
        <fullName evidence="6">LuxR C-terminal-related transcriptional regulator</fullName>
    </submittedName>
</protein>
<feature type="transmembrane region" description="Helical" evidence="4">
    <location>
        <begin position="17"/>
        <end position="39"/>
    </location>
</feature>
<dbReference type="RefSeq" id="WP_284480375.1">
    <property type="nucleotide sequence ID" value="NZ_JASNJD010000004.1"/>
</dbReference>
<keyword evidence="2" id="KW-0238">DNA-binding</keyword>
<dbReference type="Gene3D" id="1.10.10.10">
    <property type="entry name" value="Winged helix-like DNA-binding domain superfamily/Winged helix DNA-binding domain"/>
    <property type="match status" value="1"/>
</dbReference>
<name>A0ABT7EYY8_9RHOB</name>
<keyword evidence="1" id="KW-0805">Transcription regulation</keyword>
<dbReference type="InterPro" id="IPR000792">
    <property type="entry name" value="Tscrpt_reg_LuxR_C"/>
</dbReference>
<comment type="caution">
    <text evidence="6">The sequence shown here is derived from an EMBL/GenBank/DDBJ whole genome shotgun (WGS) entry which is preliminary data.</text>
</comment>
<keyword evidence="4" id="KW-0472">Membrane</keyword>
<keyword evidence="7" id="KW-1185">Reference proteome</keyword>
<dbReference type="Pfam" id="PF00196">
    <property type="entry name" value="GerE"/>
    <property type="match status" value="1"/>
</dbReference>
<feature type="transmembrane region" description="Helical" evidence="4">
    <location>
        <begin position="51"/>
        <end position="72"/>
    </location>
</feature>
<feature type="domain" description="HTH luxR-type" evidence="5">
    <location>
        <begin position="102"/>
        <end position="167"/>
    </location>
</feature>
<dbReference type="InterPro" id="IPR036388">
    <property type="entry name" value="WH-like_DNA-bd_sf"/>
</dbReference>
<dbReference type="PROSITE" id="PS50043">
    <property type="entry name" value="HTH_LUXR_2"/>
    <property type="match status" value="1"/>
</dbReference>
<organism evidence="6 7">
    <name type="scientific">Pseudodonghicola flavimaris</name>
    <dbReference type="NCBI Taxonomy" id="3050036"/>
    <lineage>
        <taxon>Bacteria</taxon>
        <taxon>Pseudomonadati</taxon>
        <taxon>Pseudomonadota</taxon>
        <taxon>Alphaproteobacteria</taxon>
        <taxon>Rhodobacterales</taxon>
        <taxon>Paracoccaceae</taxon>
        <taxon>Pseudodonghicola</taxon>
    </lineage>
</organism>
<sequence>MTAMETTSRSDSRKIPLVLTVLIAVQVFCAAIFIGDLLADSWHPKLSTADLIHLAIEAVATLGLVAGIIFEIRYLLSLLRRKAHLEDSLRAANAAVHTVIEAEFDAWALTPAERDVASFLVKGLSIAEIAELRGSAEGTVKAHLNAIYRKSGTRNRAEMLSHLIDTMMGNRPALPPDPDPA</sequence>
<keyword evidence="3" id="KW-0804">Transcription</keyword>
<keyword evidence="4" id="KW-1133">Transmembrane helix</keyword>
<reference evidence="6 7" key="1">
    <citation type="submission" date="2023-05" db="EMBL/GenBank/DDBJ databases">
        <title>Pseudodonghicola sp. nov.</title>
        <authorList>
            <person name="Huang J."/>
        </authorList>
    </citation>
    <scope>NUCLEOTIDE SEQUENCE [LARGE SCALE GENOMIC DNA]</scope>
    <source>
        <strain evidence="6 7">IC7</strain>
    </source>
</reference>
<gene>
    <name evidence="6" type="ORF">QO033_07725</name>
</gene>